<protein>
    <submittedName>
        <fullName evidence="1">Uncharacterized protein</fullName>
    </submittedName>
</protein>
<dbReference type="AlphaFoldDB" id="A0A9D5JY02"/>
<reference evidence="1" key="1">
    <citation type="submission" date="2019-11" db="EMBL/GenBank/DDBJ databases">
        <title>Microbial mats filling the niche in hypersaline microbial mats.</title>
        <authorList>
            <person name="Wong H.L."/>
            <person name="Macleod F.I."/>
            <person name="White R.A. III"/>
            <person name="Burns B.P."/>
        </authorList>
    </citation>
    <scope>NUCLEOTIDE SEQUENCE</scope>
    <source>
        <strain evidence="1">Rbin_158</strain>
    </source>
</reference>
<gene>
    <name evidence="1" type="ORF">GF339_17165</name>
</gene>
<name>A0A9D5JY02_9BACT</name>
<organism evidence="1 2">
    <name type="scientific">candidate division KSB3 bacterium</name>
    <dbReference type="NCBI Taxonomy" id="2044937"/>
    <lineage>
        <taxon>Bacteria</taxon>
        <taxon>candidate division KSB3</taxon>
    </lineage>
</organism>
<sequence>MKTLRGTVKFRDIGMGSWAFVAEDGQQYELVGGDDALYRDGQKAVISGTRRDDMMSAGNIGPIFEVASADIEHETP</sequence>
<comment type="caution">
    <text evidence="1">The sequence shown here is derived from an EMBL/GenBank/DDBJ whole genome shotgun (WGS) entry which is preliminary data.</text>
</comment>
<proteinExistence type="predicted"/>
<evidence type="ECO:0000313" key="1">
    <source>
        <dbReference type="EMBL" id="MBD3326318.1"/>
    </source>
</evidence>
<accession>A0A9D5JY02</accession>
<evidence type="ECO:0000313" key="2">
    <source>
        <dbReference type="Proteomes" id="UP000649604"/>
    </source>
</evidence>
<dbReference type="EMBL" id="WJJP01000560">
    <property type="protein sequence ID" value="MBD3326318.1"/>
    <property type="molecule type" value="Genomic_DNA"/>
</dbReference>
<dbReference type="Proteomes" id="UP000649604">
    <property type="component" value="Unassembled WGS sequence"/>
</dbReference>